<name>A0A0C3BJF2_PILCF</name>
<evidence type="ECO:0000313" key="3">
    <source>
        <dbReference type="EMBL" id="KIM86473.1"/>
    </source>
</evidence>
<keyword evidence="4" id="KW-1185">Reference proteome</keyword>
<organism evidence="3 4">
    <name type="scientific">Piloderma croceum (strain F 1598)</name>
    <dbReference type="NCBI Taxonomy" id="765440"/>
    <lineage>
        <taxon>Eukaryota</taxon>
        <taxon>Fungi</taxon>
        <taxon>Dikarya</taxon>
        <taxon>Basidiomycota</taxon>
        <taxon>Agaricomycotina</taxon>
        <taxon>Agaricomycetes</taxon>
        <taxon>Agaricomycetidae</taxon>
        <taxon>Atheliales</taxon>
        <taxon>Atheliaceae</taxon>
        <taxon>Piloderma</taxon>
    </lineage>
</organism>
<dbReference type="Proteomes" id="UP000054166">
    <property type="component" value="Unassembled WGS sequence"/>
</dbReference>
<feature type="signal peptide" evidence="2">
    <location>
        <begin position="1"/>
        <end position="21"/>
    </location>
</feature>
<keyword evidence="1" id="KW-1133">Transmembrane helix</keyword>
<reference evidence="4" key="2">
    <citation type="submission" date="2015-01" db="EMBL/GenBank/DDBJ databases">
        <title>Evolutionary Origins and Diversification of the Mycorrhizal Mutualists.</title>
        <authorList>
            <consortium name="DOE Joint Genome Institute"/>
            <consortium name="Mycorrhizal Genomics Consortium"/>
            <person name="Kohler A."/>
            <person name="Kuo A."/>
            <person name="Nagy L.G."/>
            <person name="Floudas D."/>
            <person name="Copeland A."/>
            <person name="Barry K.W."/>
            <person name="Cichocki N."/>
            <person name="Veneault-Fourrey C."/>
            <person name="LaButti K."/>
            <person name="Lindquist E.A."/>
            <person name="Lipzen A."/>
            <person name="Lundell T."/>
            <person name="Morin E."/>
            <person name="Murat C."/>
            <person name="Riley R."/>
            <person name="Ohm R."/>
            <person name="Sun H."/>
            <person name="Tunlid A."/>
            <person name="Henrissat B."/>
            <person name="Grigoriev I.V."/>
            <person name="Hibbett D.S."/>
            <person name="Martin F."/>
        </authorList>
    </citation>
    <scope>NUCLEOTIDE SEQUENCE [LARGE SCALE GENOMIC DNA]</scope>
    <source>
        <strain evidence="4">F 1598</strain>
    </source>
</reference>
<gene>
    <name evidence="3" type="ORF">PILCRDRAFT_4955</name>
</gene>
<dbReference type="HOGENOM" id="CLU_1475691_0_0_1"/>
<accession>A0A0C3BJF2</accession>
<keyword evidence="1" id="KW-0812">Transmembrane</keyword>
<keyword evidence="2" id="KW-0732">Signal</keyword>
<reference evidence="3 4" key="1">
    <citation type="submission" date="2014-04" db="EMBL/GenBank/DDBJ databases">
        <authorList>
            <consortium name="DOE Joint Genome Institute"/>
            <person name="Kuo A."/>
            <person name="Tarkka M."/>
            <person name="Buscot F."/>
            <person name="Kohler A."/>
            <person name="Nagy L.G."/>
            <person name="Floudas D."/>
            <person name="Copeland A."/>
            <person name="Barry K.W."/>
            <person name="Cichocki N."/>
            <person name="Veneault-Fourrey C."/>
            <person name="LaButti K."/>
            <person name="Lindquist E.A."/>
            <person name="Lipzen A."/>
            <person name="Lundell T."/>
            <person name="Morin E."/>
            <person name="Murat C."/>
            <person name="Sun H."/>
            <person name="Tunlid A."/>
            <person name="Henrissat B."/>
            <person name="Grigoriev I.V."/>
            <person name="Hibbett D.S."/>
            <person name="Martin F."/>
            <person name="Nordberg H.P."/>
            <person name="Cantor M.N."/>
            <person name="Hua S.X."/>
        </authorList>
    </citation>
    <scope>NUCLEOTIDE SEQUENCE [LARGE SCALE GENOMIC DNA]</scope>
    <source>
        <strain evidence="3 4">F 1598</strain>
    </source>
</reference>
<dbReference type="AlphaFoldDB" id="A0A0C3BJF2"/>
<feature type="transmembrane region" description="Helical" evidence="1">
    <location>
        <begin position="59"/>
        <end position="78"/>
    </location>
</feature>
<evidence type="ECO:0000313" key="4">
    <source>
        <dbReference type="Proteomes" id="UP000054166"/>
    </source>
</evidence>
<feature type="chain" id="PRO_5002161948" evidence="2">
    <location>
        <begin position="22"/>
        <end position="183"/>
    </location>
</feature>
<proteinExistence type="predicted"/>
<protein>
    <submittedName>
        <fullName evidence="3">Uncharacterized protein</fullName>
    </submittedName>
</protein>
<dbReference type="EMBL" id="KN832982">
    <property type="protein sequence ID" value="KIM86473.1"/>
    <property type="molecule type" value="Genomic_DNA"/>
</dbReference>
<sequence>MRFSIALIITSFLVMAAPTLAVSGMFSYEITASPYANYLQPIAPRDGILDAFLLHRTSYVLYFNIVCGLLQCSIHLMLTVPDAILPRSQNDVRTLFRISLRFILIMSCIPRLQITKSDALLSRSLYVLCFNTPLPDADYVSHAARPQGVRVLFQRSLGLVLTESDAFTPYSSPYVVRLDAPFI</sequence>
<evidence type="ECO:0000256" key="2">
    <source>
        <dbReference type="SAM" id="SignalP"/>
    </source>
</evidence>
<keyword evidence="1" id="KW-0472">Membrane</keyword>
<dbReference type="InParanoid" id="A0A0C3BJF2"/>
<evidence type="ECO:0000256" key="1">
    <source>
        <dbReference type="SAM" id="Phobius"/>
    </source>
</evidence>